<proteinExistence type="predicted"/>
<dbReference type="EMBL" id="BK015535">
    <property type="protein sequence ID" value="DAE11662.1"/>
    <property type="molecule type" value="Genomic_DNA"/>
</dbReference>
<sequence length="132" mass="14937">MGLYYEEKEGTTFGISCLGLSAGVTYLNNSIKHTTSFLPEEGLIKGDKYVLRFKIRKTSSKTSGPSSEYITDYSKISAAIKNYTTSEGKIYIGKTTYLEKQNGWIKPKQDEDWVEAEFICTKSLTKKEIYVN</sequence>
<accession>A0A8S5PX90</accession>
<reference evidence="1" key="1">
    <citation type="journal article" date="2021" name="Proc. Natl. Acad. Sci. U.S.A.">
        <title>A Catalog of Tens of Thousands of Viruses from Human Metagenomes Reveals Hidden Associations with Chronic Diseases.</title>
        <authorList>
            <person name="Tisza M.J."/>
            <person name="Buck C.B."/>
        </authorList>
    </citation>
    <scope>NUCLEOTIDE SEQUENCE</scope>
    <source>
        <strain evidence="1">Ct2vX3</strain>
    </source>
</reference>
<organism evidence="1">
    <name type="scientific">Siphoviridae sp. ct2vX3</name>
    <dbReference type="NCBI Taxonomy" id="2825318"/>
    <lineage>
        <taxon>Viruses</taxon>
        <taxon>Duplodnaviria</taxon>
        <taxon>Heunggongvirae</taxon>
        <taxon>Uroviricota</taxon>
        <taxon>Caudoviricetes</taxon>
    </lineage>
</organism>
<evidence type="ECO:0000313" key="1">
    <source>
        <dbReference type="EMBL" id="DAE11662.1"/>
    </source>
</evidence>
<name>A0A8S5PX90_9CAUD</name>
<protein>
    <submittedName>
        <fullName evidence="1">Uncharacterized protein</fullName>
    </submittedName>
</protein>